<evidence type="ECO:0000313" key="2">
    <source>
        <dbReference type="Proteomes" id="UP000317332"/>
    </source>
</evidence>
<keyword evidence="2" id="KW-1185">Reference proteome</keyword>
<dbReference type="RefSeq" id="WP_140989206.1">
    <property type="nucleotide sequence ID" value="NZ_VHIQ01000002.1"/>
</dbReference>
<proteinExistence type="predicted"/>
<dbReference type="OrthoDB" id="1443931at2"/>
<comment type="caution">
    <text evidence="1">The sequence shown here is derived from an EMBL/GenBank/DDBJ whole genome shotgun (WGS) entry which is preliminary data.</text>
</comment>
<sequence>MKSKLLYIIVISLIVFTCEKKTDNTESQAPKNVADLTSSDIKNLKYTDYILGNDGSKLFINWKKFQELNIQMGYLKQGDLSFFKNEKAEVKALFDSLKTTVPDTINTKPIVSRFAVLETKSLKLQDNLNMDNIEKATKLTSVKEVLVAFGNLNLQINKKLEFDANEYFKPVD</sequence>
<evidence type="ECO:0000313" key="1">
    <source>
        <dbReference type="EMBL" id="TPV34783.1"/>
    </source>
</evidence>
<reference evidence="1 2" key="1">
    <citation type="submission" date="2019-06" db="EMBL/GenBank/DDBJ databases">
        <title>Flavobacteriaceae Paucihalobacterium erythroidium CWB-1, complete genome.</title>
        <authorList>
            <person name="Wu S."/>
        </authorList>
    </citation>
    <scope>NUCLEOTIDE SEQUENCE [LARGE SCALE GENOMIC DNA]</scope>
    <source>
        <strain evidence="1 2">CWB-1</strain>
    </source>
</reference>
<dbReference type="EMBL" id="VHIQ01000002">
    <property type="protein sequence ID" value="TPV34783.1"/>
    <property type="molecule type" value="Genomic_DNA"/>
</dbReference>
<dbReference type="Proteomes" id="UP000317332">
    <property type="component" value="Unassembled WGS sequence"/>
</dbReference>
<protein>
    <submittedName>
        <fullName evidence="1">Uncharacterized protein</fullName>
    </submittedName>
</protein>
<dbReference type="AlphaFoldDB" id="A0A506PLN8"/>
<accession>A0A506PLN8</accession>
<name>A0A506PLN8_9FLAO</name>
<organism evidence="1 2">
    <name type="scientific">Paucihalobacter ruber</name>
    <dbReference type="NCBI Taxonomy" id="2567861"/>
    <lineage>
        <taxon>Bacteria</taxon>
        <taxon>Pseudomonadati</taxon>
        <taxon>Bacteroidota</taxon>
        <taxon>Flavobacteriia</taxon>
        <taxon>Flavobacteriales</taxon>
        <taxon>Flavobacteriaceae</taxon>
        <taxon>Paucihalobacter</taxon>
    </lineage>
</organism>
<gene>
    <name evidence="1" type="ORF">FJ651_04420</name>
</gene>